<comment type="caution">
    <text evidence="1">The sequence shown here is derived from an EMBL/GenBank/DDBJ whole genome shotgun (WGS) entry which is preliminary data.</text>
</comment>
<protein>
    <submittedName>
        <fullName evidence="1">Uncharacterized protein</fullName>
    </submittedName>
</protein>
<dbReference type="AlphaFoldDB" id="A0A0P6C5X8"/>
<accession>A0A0P6C5X8</accession>
<keyword evidence="2" id="KW-1185">Reference proteome</keyword>
<proteinExistence type="predicted"/>
<dbReference type="Proteomes" id="UP000076858">
    <property type="component" value="Unassembled WGS sequence"/>
</dbReference>
<organism evidence="1 2">
    <name type="scientific">Daphnia magna</name>
    <dbReference type="NCBI Taxonomy" id="35525"/>
    <lineage>
        <taxon>Eukaryota</taxon>
        <taxon>Metazoa</taxon>
        <taxon>Ecdysozoa</taxon>
        <taxon>Arthropoda</taxon>
        <taxon>Crustacea</taxon>
        <taxon>Branchiopoda</taxon>
        <taxon>Diplostraca</taxon>
        <taxon>Cladocera</taxon>
        <taxon>Anomopoda</taxon>
        <taxon>Daphniidae</taxon>
        <taxon>Daphnia</taxon>
    </lineage>
</organism>
<dbReference type="EMBL" id="LRGB01001017">
    <property type="protein sequence ID" value="KZS13874.1"/>
    <property type="molecule type" value="Genomic_DNA"/>
</dbReference>
<sequence length="118" mass="13546">MTSFFFFENRRTYSACHARVNICMANVQQRQKSTENVRGFLKWRCPSLFLECLSATTLPFFSAVICPRRYRQTVMCTMSHPYTFIPLSLICIVDEATRQGNSTCSYSVCLGGLETVRC</sequence>
<gene>
    <name evidence="1" type="ORF">APZ42_020904</name>
</gene>
<name>A0A0P6C5X8_9CRUS</name>
<reference evidence="1 2" key="1">
    <citation type="submission" date="2016-03" db="EMBL/GenBank/DDBJ databases">
        <title>EvidentialGene: Evidence-directed Construction of Genes on Genomes.</title>
        <authorList>
            <person name="Gilbert D.G."/>
            <person name="Choi J.-H."/>
            <person name="Mockaitis K."/>
            <person name="Colbourne J."/>
            <person name="Pfrender M."/>
        </authorList>
    </citation>
    <scope>NUCLEOTIDE SEQUENCE [LARGE SCALE GENOMIC DNA]</scope>
    <source>
        <strain evidence="1 2">Xinb3</strain>
        <tissue evidence="1">Complete organism</tissue>
    </source>
</reference>
<evidence type="ECO:0000313" key="1">
    <source>
        <dbReference type="EMBL" id="KZS13874.1"/>
    </source>
</evidence>
<evidence type="ECO:0000313" key="2">
    <source>
        <dbReference type="Proteomes" id="UP000076858"/>
    </source>
</evidence>